<dbReference type="GeneID" id="54280016"/>
<dbReference type="Proteomes" id="UP000799778">
    <property type="component" value="Unassembled WGS sequence"/>
</dbReference>
<protein>
    <submittedName>
        <fullName evidence="1">Uncharacterized protein</fullName>
    </submittedName>
</protein>
<proteinExistence type="predicted"/>
<gene>
    <name evidence="1" type="ORF">BU24DRAFT_274131</name>
</gene>
<evidence type="ECO:0000313" key="2">
    <source>
        <dbReference type="Proteomes" id="UP000799778"/>
    </source>
</evidence>
<dbReference type="AlphaFoldDB" id="A0A6A5XHK7"/>
<accession>A0A6A5XHK7</accession>
<sequence>MQCCHFRLACCSLAKGEFKQRSIATDRCRQPIHYPNDGRARVLLVSKCSFSEYAVRPSLWIWPASCKSAPQIAAGGATNVCISLLFLYHYSLAAVWCLVEKFVTSLALFVLKKPVSSSKDYRSMSVDDEARNS</sequence>
<reference evidence="1" key="1">
    <citation type="journal article" date="2020" name="Stud. Mycol.">
        <title>101 Dothideomycetes genomes: a test case for predicting lifestyles and emergence of pathogens.</title>
        <authorList>
            <person name="Haridas S."/>
            <person name="Albert R."/>
            <person name="Binder M."/>
            <person name="Bloem J."/>
            <person name="Labutti K."/>
            <person name="Salamov A."/>
            <person name="Andreopoulos B."/>
            <person name="Baker S."/>
            <person name="Barry K."/>
            <person name="Bills G."/>
            <person name="Bluhm B."/>
            <person name="Cannon C."/>
            <person name="Castanera R."/>
            <person name="Culley D."/>
            <person name="Daum C."/>
            <person name="Ezra D."/>
            <person name="Gonzalez J."/>
            <person name="Henrissat B."/>
            <person name="Kuo A."/>
            <person name="Liang C."/>
            <person name="Lipzen A."/>
            <person name="Lutzoni F."/>
            <person name="Magnuson J."/>
            <person name="Mondo S."/>
            <person name="Nolan M."/>
            <person name="Ohm R."/>
            <person name="Pangilinan J."/>
            <person name="Park H.-J."/>
            <person name="Ramirez L."/>
            <person name="Alfaro M."/>
            <person name="Sun H."/>
            <person name="Tritt A."/>
            <person name="Yoshinaga Y."/>
            <person name="Zwiers L.-H."/>
            <person name="Turgeon B."/>
            <person name="Goodwin S."/>
            <person name="Spatafora J."/>
            <person name="Crous P."/>
            <person name="Grigoriev I."/>
        </authorList>
    </citation>
    <scope>NUCLEOTIDE SEQUENCE</scope>
    <source>
        <strain evidence="1">CBS 175.79</strain>
    </source>
</reference>
<dbReference type="RefSeq" id="XP_033380630.1">
    <property type="nucleotide sequence ID" value="XM_033522619.1"/>
</dbReference>
<name>A0A6A5XHK7_9PLEO</name>
<evidence type="ECO:0000313" key="1">
    <source>
        <dbReference type="EMBL" id="KAF2012291.1"/>
    </source>
</evidence>
<organism evidence="1 2">
    <name type="scientific">Aaosphaeria arxii CBS 175.79</name>
    <dbReference type="NCBI Taxonomy" id="1450172"/>
    <lineage>
        <taxon>Eukaryota</taxon>
        <taxon>Fungi</taxon>
        <taxon>Dikarya</taxon>
        <taxon>Ascomycota</taxon>
        <taxon>Pezizomycotina</taxon>
        <taxon>Dothideomycetes</taxon>
        <taxon>Pleosporomycetidae</taxon>
        <taxon>Pleosporales</taxon>
        <taxon>Pleosporales incertae sedis</taxon>
        <taxon>Aaosphaeria</taxon>
    </lineage>
</organism>
<dbReference type="EMBL" id="ML978073">
    <property type="protein sequence ID" value="KAF2012291.1"/>
    <property type="molecule type" value="Genomic_DNA"/>
</dbReference>
<keyword evidence="2" id="KW-1185">Reference proteome</keyword>